<proteinExistence type="predicted"/>
<accession>A0A2S8S6F8</accession>
<dbReference type="PROSITE" id="PS51257">
    <property type="entry name" value="PROKAR_LIPOPROTEIN"/>
    <property type="match status" value="1"/>
</dbReference>
<evidence type="ECO:0000256" key="1">
    <source>
        <dbReference type="SAM" id="SignalP"/>
    </source>
</evidence>
<feature type="signal peptide" evidence="1">
    <location>
        <begin position="1"/>
        <end position="19"/>
    </location>
</feature>
<dbReference type="RefSeq" id="WP_146111601.1">
    <property type="nucleotide sequence ID" value="NZ_PVEP01000005.1"/>
</dbReference>
<reference evidence="2 3" key="1">
    <citation type="submission" date="2018-02" db="EMBL/GenBank/DDBJ databases">
        <title>Genomic Encyclopedia of Archaeal and Bacterial Type Strains, Phase II (KMG-II): from individual species to whole genera.</title>
        <authorList>
            <person name="Goeker M."/>
        </authorList>
    </citation>
    <scope>NUCLEOTIDE SEQUENCE [LARGE SCALE GENOMIC DNA]</scope>
    <source>
        <strain evidence="2 3">DSM 18921</strain>
    </source>
</reference>
<evidence type="ECO:0000313" key="2">
    <source>
        <dbReference type="EMBL" id="PQV56364.1"/>
    </source>
</evidence>
<keyword evidence="1" id="KW-0732">Signal</keyword>
<comment type="caution">
    <text evidence="2">The sequence shown here is derived from an EMBL/GenBank/DDBJ whole genome shotgun (WGS) entry which is preliminary data.</text>
</comment>
<dbReference type="EMBL" id="PVEP01000005">
    <property type="protein sequence ID" value="PQV56364.1"/>
    <property type="molecule type" value="Genomic_DNA"/>
</dbReference>
<dbReference type="AlphaFoldDB" id="A0A2S8S6F8"/>
<evidence type="ECO:0008006" key="4">
    <source>
        <dbReference type="Google" id="ProtNLM"/>
    </source>
</evidence>
<evidence type="ECO:0000313" key="3">
    <source>
        <dbReference type="Proteomes" id="UP000238338"/>
    </source>
</evidence>
<gene>
    <name evidence="2" type="ORF">LX70_02630</name>
</gene>
<dbReference type="Proteomes" id="UP000238338">
    <property type="component" value="Unassembled WGS sequence"/>
</dbReference>
<feature type="chain" id="PRO_5015590445" description="Lipoprotein" evidence="1">
    <location>
        <begin position="20"/>
        <end position="117"/>
    </location>
</feature>
<organism evidence="2 3">
    <name type="scientific">Albidovulum denitrificans</name>
    <dbReference type="NCBI Taxonomy" id="404881"/>
    <lineage>
        <taxon>Bacteria</taxon>
        <taxon>Pseudomonadati</taxon>
        <taxon>Pseudomonadota</taxon>
        <taxon>Alphaproteobacteria</taxon>
        <taxon>Rhodobacterales</taxon>
        <taxon>Paracoccaceae</taxon>
        <taxon>Albidovulum</taxon>
    </lineage>
</organism>
<keyword evidence="3" id="KW-1185">Reference proteome</keyword>
<sequence length="117" mass="12728">MKRPLFILTSVMLTSACVATTENLTPKDKYLNRVAFAEIVMRDCPADGGYSSFAQMRSDAASNMKIAKSLGATDTDIDAARKRAAQQYGSAYFLAGPQRSCDELIKRLAWAGAEPVQ</sequence>
<name>A0A2S8S6F8_9RHOB</name>
<protein>
    <recommendedName>
        <fullName evidence="4">Lipoprotein</fullName>
    </recommendedName>
</protein>